<dbReference type="GO" id="GO:0006935">
    <property type="term" value="P:chemotaxis"/>
    <property type="evidence" value="ECO:0007669"/>
    <property type="project" value="InterPro"/>
</dbReference>
<dbReference type="InterPro" id="IPR000673">
    <property type="entry name" value="Sig_transdc_resp-reg_Me-estase"/>
</dbReference>
<dbReference type="PANTHER" id="PTHR42872:SF6">
    <property type="entry name" value="PROTEIN-GLUTAMATE METHYLESTERASE_PROTEIN-GLUTAMINE GLUTAMINASE"/>
    <property type="match status" value="1"/>
</dbReference>
<feature type="domain" description="CheB-type methylesterase" evidence="4">
    <location>
        <begin position="14"/>
        <end position="197"/>
    </location>
</feature>
<dbReference type="EMBL" id="CAADIO010000039">
    <property type="protein sequence ID" value="VFR94459.1"/>
    <property type="molecule type" value="Genomic_DNA"/>
</dbReference>
<organism evidence="5">
    <name type="scientific">plant metagenome</name>
    <dbReference type="NCBI Taxonomy" id="1297885"/>
    <lineage>
        <taxon>unclassified sequences</taxon>
        <taxon>metagenomes</taxon>
        <taxon>organismal metagenomes</taxon>
    </lineage>
</organism>
<dbReference type="EMBL" id="CAADHY010000020">
    <property type="protein sequence ID" value="VFR26289.1"/>
    <property type="molecule type" value="Genomic_DNA"/>
</dbReference>
<proteinExistence type="predicted"/>
<dbReference type="CDD" id="cd16433">
    <property type="entry name" value="CheB"/>
    <property type="match status" value="1"/>
</dbReference>
<keyword evidence="1 5" id="KW-0378">Hydrolase</keyword>
<dbReference type="PROSITE" id="PS50122">
    <property type="entry name" value="CHEB"/>
    <property type="match status" value="1"/>
</dbReference>
<dbReference type="EC" id="3.1.1.61" evidence="2"/>
<sequence length="214" mass="22047">MSPSDVTASTLPIVPAGVKLICVGASAGGVEALGVLLGGLPAGCQAAVAVVLHIPPRHTSRLAEVFQPRCKLPVKEVEDKEPVLAGCVYVAAPAYHMLVEPDHSFSLSCDEPVNHSRPSIDLLFESAAAAYGKQVLGIILTGASADGALGLTAIRELGGAAWVQDPDDARVPAMPAAALAQAGADHVLTVRDMAQALSRLPSRPQSFQADPPRQ</sequence>
<dbReference type="Pfam" id="PF01339">
    <property type="entry name" value="CheB_methylest"/>
    <property type="match status" value="1"/>
</dbReference>
<evidence type="ECO:0000256" key="3">
    <source>
        <dbReference type="ARBA" id="ARBA00048267"/>
    </source>
</evidence>
<dbReference type="PANTHER" id="PTHR42872">
    <property type="entry name" value="PROTEIN-GLUTAMATE METHYLESTERASE/PROTEIN-GLUTAMINE GLUTAMINASE"/>
    <property type="match status" value="1"/>
</dbReference>
<name>A0A484PPC0_9ZZZZ</name>
<dbReference type="SUPFAM" id="SSF52738">
    <property type="entry name" value="Methylesterase CheB, C-terminal domain"/>
    <property type="match status" value="1"/>
</dbReference>
<evidence type="ECO:0000313" key="5">
    <source>
        <dbReference type="EMBL" id="VFR26289.1"/>
    </source>
</evidence>
<dbReference type="EMBL" id="CAADII010000039">
    <property type="protein sequence ID" value="VFR55060.1"/>
    <property type="molecule type" value="Genomic_DNA"/>
</dbReference>
<dbReference type="InterPro" id="IPR035909">
    <property type="entry name" value="CheB_C"/>
</dbReference>
<dbReference type="Gene3D" id="3.40.50.180">
    <property type="entry name" value="Methylesterase CheB, C-terminal domain"/>
    <property type="match status" value="1"/>
</dbReference>
<accession>A0A484PPC0</accession>
<evidence type="ECO:0000259" key="4">
    <source>
        <dbReference type="PROSITE" id="PS50122"/>
    </source>
</evidence>
<evidence type="ECO:0000313" key="7">
    <source>
        <dbReference type="EMBL" id="VFR94459.1"/>
    </source>
</evidence>
<dbReference type="GO" id="GO:0005737">
    <property type="term" value="C:cytoplasm"/>
    <property type="evidence" value="ECO:0007669"/>
    <property type="project" value="InterPro"/>
</dbReference>
<gene>
    <name evidence="5" type="ORF">AMP9_0920</name>
    <name evidence="6" type="ORF">BRI6_0917</name>
    <name evidence="7" type="ORF">RAN3_0840</name>
</gene>
<evidence type="ECO:0000256" key="1">
    <source>
        <dbReference type="ARBA" id="ARBA00022801"/>
    </source>
</evidence>
<dbReference type="GO" id="GO:0008984">
    <property type="term" value="F:protein-glutamate methylesterase activity"/>
    <property type="evidence" value="ECO:0007669"/>
    <property type="project" value="UniProtKB-EC"/>
</dbReference>
<dbReference type="GO" id="GO:0000156">
    <property type="term" value="F:phosphorelay response regulator activity"/>
    <property type="evidence" value="ECO:0007669"/>
    <property type="project" value="InterPro"/>
</dbReference>
<dbReference type="AlphaFoldDB" id="A0A484PPC0"/>
<protein>
    <recommendedName>
        <fullName evidence="2">protein-glutamate methylesterase</fullName>
        <ecNumber evidence="2">3.1.1.61</ecNumber>
    </recommendedName>
</protein>
<reference evidence="5" key="1">
    <citation type="submission" date="2019-03" db="EMBL/GenBank/DDBJ databases">
        <authorList>
            <person name="Danneels B."/>
        </authorList>
    </citation>
    <scope>NUCLEOTIDE SEQUENCE</scope>
</reference>
<comment type="catalytic activity">
    <reaction evidence="3">
        <text>[protein]-L-glutamate 5-O-methyl ester + H2O = L-glutamyl-[protein] + methanol + H(+)</text>
        <dbReference type="Rhea" id="RHEA:23236"/>
        <dbReference type="Rhea" id="RHEA-COMP:10208"/>
        <dbReference type="Rhea" id="RHEA-COMP:10311"/>
        <dbReference type="ChEBI" id="CHEBI:15377"/>
        <dbReference type="ChEBI" id="CHEBI:15378"/>
        <dbReference type="ChEBI" id="CHEBI:17790"/>
        <dbReference type="ChEBI" id="CHEBI:29973"/>
        <dbReference type="ChEBI" id="CHEBI:82795"/>
        <dbReference type="EC" id="3.1.1.61"/>
    </reaction>
</comment>
<evidence type="ECO:0000313" key="6">
    <source>
        <dbReference type="EMBL" id="VFR55060.1"/>
    </source>
</evidence>
<evidence type="ECO:0000256" key="2">
    <source>
        <dbReference type="ARBA" id="ARBA00039140"/>
    </source>
</evidence>